<accession>A0A974PKP0</accession>
<evidence type="ECO:0000256" key="1">
    <source>
        <dbReference type="SAM" id="Phobius"/>
    </source>
</evidence>
<dbReference type="AlphaFoldDB" id="A0A974PKP0"/>
<keyword evidence="1" id="KW-1133">Transmembrane helix</keyword>
<feature type="transmembrane region" description="Helical" evidence="1">
    <location>
        <begin position="51"/>
        <end position="71"/>
    </location>
</feature>
<organism evidence="2 3">
    <name type="scientific">Xanthobacter dioxanivorans</name>
    <dbReference type="NCBI Taxonomy" id="2528964"/>
    <lineage>
        <taxon>Bacteria</taxon>
        <taxon>Pseudomonadati</taxon>
        <taxon>Pseudomonadota</taxon>
        <taxon>Alphaproteobacteria</taxon>
        <taxon>Hyphomicrobiales</taxon>
        <taxon>Xanthobacteraceae</taxon>
        <taxon>Xanthobacter</taxon>
    </lineage>
</organism>
<feature type="transmembrane region" description="Helical" evidence="1">
    <location>
        <begin position="135"/>
        <end position="154"/>
    </location>
</feature>
<dbReference type="RefSeq" id="WP_203191942.1">
    <property type="nucleotide sequence ID" value="NZ_CP063362.1"/>
</dbReference>
<feature type="transmembrane region" description="Helical" evidence="1">
    <location>
        <begin position="207"/>
        <end position="232"/>
    </location>
</feature>
<gene>
    <name evidence="2" type="ORF">EZH22_18325</name>
</gene>
<reference evidence="2 3" key="1">
    <citation type="submission" date="2020-10" db="EMBL/GenBank/DDBJ databases">
        <title>Degradation of 1,4-Dioxane by Xanthobacter sp. YN2, via a Novel Group-2 Soluble Di-Iron Monooxygenase.</title>
        <authorList>
            <person name="Ma F."/>
            <person name="Wang Y."/>
            <person name="Yang J."/>
            <person name="Guo H."/>
            <person name="Su D."/>
            <person name="Yu L."/>
        </authorList>
    </citation>
    <scope>NUCLEOTIDE SEQUENCE [LARGE SCALE GENOMIC DNA]</scope>
    <source>
        <strain evidence="2 3">YN2</strain>
    </source>
</reference>
<dbReference type="KEGG" id="xdi:EZH22_18325"/>
<name>A0A974PKP0_9HYPH</name>
<dbReference type="Proteomes" id="UP000596427">
    <property type="component" value="Chromosome"/>
</dbReference>
<protein>
    <submittedName>
        <fullName evidence="2">Uncharacterized protein</fullName>
    </submittedName>
</protein>
<evidence type="ECO:0000313" key="2">
    <source>
        <dbReference type="EMBL" id="QRG05076.1"/>
    </source>
</evidence>
<feature type="transmembrane region" description="Helical" evidence="1">
    <location>
        <begin position="102"/>
        <end position="123"/>
    </location>
</feature>
<dbReference type="EMBL" id="CP063362">
    <property type="protein sequence ID" value="QRG05076.1"/>
    <property type="molecule type" value="Genomic_DNA"/>
</dbReference>
<keyword evidence="1" id="KW-0472">Membrane</keyword>
<sequence>MNDPDTTIPLVRSLKWSFQWSAAIVLRHPVVVAAYVAGGILWVAIGFAAPLLGGVAGLVYSLAFIPLALLTHNEVLRGPSKLDAGTLGEGYGRVLGYFLDTLVLALIAIFSALVPVVVISLLIANGEATSGVLEAILVLVLIVAVVVATSRFALRLPARALGAPISWGEAWRLGQGNMLPLCAAPIVIAIGFALIEGMADGLFPPLLSGLVSILAVPAQVILTCAFLSVAYGQLMRTPKAPRPETA</sequence>
<keyword evidence="1" id="KW-0812">Transmembrane</keyword>
<keyword evidence="3" id="KW-1185">Reference proteome</keyword>
<feature type="transmembrane region" description="Helical" evidence="1">
    <location>
        <begin position="20"/>
        <end position="45"/>
    </location>
</feature>
<proteinExistence type="predicted"/>
<evidence type="ECO:0000313" key="3">
    <source>
        <dbReference type="Proteomes" id="UP000596427"/>
    </source>
</evidence>
<feature type="transmembrane region" description="Helical" evidence="1">
    <location>
        <begin position="175"/>
        <end position="195"/>
    </location>
</feature>